<name>A0A2U9B3X4_SCOMX</name>
<accession>A0A2U9B3X4</accession>
<protein>
    <submittedName>
        <fullName evidence="2">Uncharacterized protein</fullName>
    </submittedName>
</protein>
<dbReference type="Proteomes" id="UP000246464">
    <property type="component" value="Chromosome 3"/>
</dbReference>
<feature type="region of interest" description="Disordered" evidence="1">
    <location>
        <begin position="1"/>
        <end position="83"/>
    </location>
</feature>
<feature type="compositionally biased region" description="Acidic residues" evidence="1">
    <location>
        <begin position="21"/>
        <end position="30"/>
    </location>
</feature>
<organism evidence="2 3">
    <name type="scientific">Scophthalmus maximus</name>
    <name type="common">Turbot</name>
    <name type="synonym">Psetta maxima</name>
    <dbReference type="NCBI Taxonomy" id="52904"/>
    <lineage>
        <taxon>Eukaryota</taxon>
        <taxon>Metazoa</taxon>
        <taxon>Chordata</taxon>
        <taxon>Craniata</taxon>
        <taxon>Vertebrata</taxon>
        <taxon>Euteleostomi</taxon>
        <taxon>Actinopterygii</taxon>
        <taxon>Neopterygii</taxon>
        <taxon>Teleostei</taxon>
        <taxon>Neoteleostei</taxon>
        <taxon>Acanthomorphata</taxon>
        <taxon>Carangaria</taxon>
        <taxon>Pleuronectiformes</taxon>
        <taxon>Pleuronectoidei</taxon>
        <taxon>Scophthalmidae</taxon>
        <taxon>Scophthalmus</taxon>
    </lineage>
</organism>
<dbReference type="EMBL" id="CP026245">
    <property type="protein sequence ID" value="AWO98438.1"/>
    <property type="molecule type" value="Genomic_DNA"/>
</dbReference>
<keyword evidence="3" id="KW-1185">Reference proteome</keyword>
<evidence type="ECO:0000313" key="2">
    <source>
        <dbReference type="EMBL" id="AWO98438.1"/>
    </source>
</evidence>
<reference evidence="2 3" key="1">
    <citation type="submission" date="2017-12" db="EMBL/GenBank/DDBJ databases">
        <title>Integrating genomic resources of turbot (Scophthalmus maximus) in depth evaluation of genetic and physical mapping variation across individuals.</title>
        <authorList>
            <person name="Martinez P."/>
        </authorList>
    </citation>
    <scope>NUCLEOTIDE SEQUENCE [LARGE SCALE GENOMIC DNA]</scope>
</reference>
<gene>
    <name evidence="2" type="ORF">SMAX5B_001514</name>
</gene>
<feature type="compositionally biased region" description="Basic and acidic residues" evidence="1">
    <location>
        <begin position="71"/>
        <end position="83"/>
    </location>
</feature>
<feature type="region of interest" description="Disordered" evidence="1">
    <location>
        <begin position="141"/>
        <end position="169"/>
    </location>
</feature>
<dbReference type="AlphaFoldDB" id="A0A2U9B3X4"/>
<sequence length="169" mass="19476">MDSEPWHSPDSHAQQLHWDDSTDPFPDDDPLYVWQGRHKHRDFTEVPDYEDESDKEENEEDNYESEEDDEKNAQERQDSKRTLSHIERLAVLYAIEHLPLTSGKPESVSPLRSDAVDQVDLAPDSRLSEVIMSNVPFTSAKRKTSSVPDEEDLRVSPVGETMLEVPDRM</sequence>
<proteinExistence type="predicted"/>
<evidence type="ECO:0000313" key="3">
    <source>
        <dbReference type="Proteomes" id="UP000246464"/>
    </source>
</evidence>
<feature type="compositionally biased region" description="Acidic residues" evidence="1">
    <location>
        <begin position="45"/>
        <end position="70"/>
    </location>
</feature>
<feature type="compositionally biased region" description="Basic and acidic residues" evidence="1">
    <location>
        <begin position="1"/>
        <end position="10"/>
    </location>
</feature>
<evidence type="ECO:0000256" key="1">
    <source>
        <dbReference type="SAM" id="MobiDB-lite"/>
    </source>
</evidence>